<dbReference type="EMBL" id="QPIJ01000007">
    <property type="protein sequence ID" value="RCV92963.1"/>
    <property type="molecule type" value="Genomic_DNA"/>
</dbReference>
<protein>
    <submittedName>
        <fullName evidence="1">NGG1p interacting factor NIF3</fullName>
    </submittedName>
</protein>
<reference evidence="1 2" key="1">
    <citation type="submission" date="2018-07" db="EMBL/GenBank/DDBJ databases">
        <title>Halomonas rutogse sp. nov., isolated from Lake TangqianCo on Tibetan Plateau.</title>
        <authorList>
            <person name="Lu H."/>
            <person name="Xing P."/>
            <person name="Wu Q."/>
        </authorList>
    </citation>
    <scope>NUCLEOTIDE SEQUENCE [LARGE SCALE GENOMIC DNA]</scope>
    <source>
        <strain evidence="1 2">TQ8S</strain>
    </source>
</reference>
<dbReference type="RefSeq" id="WP_114485898.1">
    <property type="nucleotide sequence ID" value="NZ_CBCSHM010000013.1"/>
</dbReference>
<dbReference type="AlphaFoldDB" id="A0A368UBY9"/>
<evidence type="ECO:0000313" key="1">
    <source>
        <dbReference type="EMBL" id="RCV92963.1"/>
    </source>
</evidence>
<dbReference type="InterPro" id="IPR015867">
    <property type="entry name" value="N-reg_PII/ATP_PRibTrfase_C"/>
</dbReference>
<sequence>MYKVVFFVPEEAAETVKEAVFETGAGRIGNYEACCFQTAGTGQFRPLPGAEPHIGQVGELEYVKELKVELVCEDTLIYTAVAALKLAHPYEEPAFDVWRLDDVWMTSEPTIPRRML</sequence>
<dbReference type="PANTHER" id="PTHR41774">
    <property type="match status" value="1"/>
</dbReference>
<dbReference type="PANTHER" id="PTHR41774:SF1">
    <property type="entry name" value="NGG1P INTERACTING FACTOR NIF3"/>
    <property type="match status" value="1"/>
</dbReference>
<dbReference type="SUPFAM" id="SSF102705">
    <property type="entry name" value="NIF3 (NGG1p interacting factor 3)-like"/>
    <property type="match status" value="1"/>
</dbReference>
<proteinExistence type="predicted"/>
<dbReference type="Proteomes" id="UP000253204">
    <property type="component" value="Unassembled WGS sequence"/>
</dbReference>
<dbReference type="InterPro" id="IPR036069">
    <property type="entry name" value="DUF34/NIF3_sf"/>
</dbReference>
<gene>
    <name evidence="1" type="ORF">DU506_05325</name>
</gene>
<dbReference type="Gene3D" id="3.30.70.120">
    <property type="match status" value="1"/>
</dbReference>
<name>A0A368UBY9_9GAMM</name>
<dbReference type="OrthoDB" id="9795763at2"/>
<dbReference type="FunFam" id="3.30.70.120:FF:000006">
    <property type="entry name" value="GTP cyclohydrolase 1 type 2 homolog"/>
    <property type="match status" value="1"/>
</dbReference>
<comment type="caution">
    <text evidence="1">The sequence shown here is derived from an EMBL/GenBank/DDBJ whole genome shotgun (WGS) entry which is preliminary data.</text>
</comment>
<keyword evidence="2" id="KW-1185">Reference proteome</keyword>
<organism evidence="1 2">
    <name type="scientific">Vreelandella rituensis</name>
    <dbReference type="NCBI Taxonomy" id="2282306"/>
    <lineage>
        <taxon>Bacteria</taxon>
        <taxon>Pseudomonadati</taxon>
        <taxon>Pseudomonadota</taxon>
        <taxon>Gammaproteobacteria</taxon>
        <taxon>Oceanospirillales</taxon>
        <taxon>Halomonadaceae</taxon>
        <taxon>Vreelandella</taxon>
    </lineage>
</organism>
<accession>A0A368UBY9</accession>
<evidence type="ECO:0000313" key="2">
    <source>
        <dbReference type="Proteomes" id="UP000253204"/>
    </source>
</evidence>